<name>A0A192D847_9SPHN</name>
<dbReference type="Proteomes" id="UP000078263">
    <property type="component" value="Chromosome"/>
</dbReference>
<evidence type="ECO:0000313" key="2">
    <source>
        <dbReference type="EMBL" id="ANK14196.1"/>
    </source>
</evidence>
<proteinExistence type="predicted"/>
<keyword evidence="3" id="KW-1185">Reference proteome</keyword>
<feature type="region of interest" description="Disordered" evidence="1">
    <location>
        <begin position="54"/>
        <end position="186"/>
    </location>
</feature>
<feature type="compositionally biased region" description="Pro residues" evidence="1">
    <location>
        <begin position="74"/>
        <end position="115"/>
    </location>
</feature>
<dbReference type="Gene3D" id="3.30.1150.10">
    <property type="match status" value="1"/>
</dbReference>
<evidence type="ECO:0000256" key="1">
    <source>
        <dbReference type="SAM" id="MobiDB-lite"/>
    </source>
</evidence>
<reference evidence="2 3" key="1">
    <citation type="submission" date="2016-05" db="EMBL/GenBank/DDBJ databases">
        <title>Compelete Genome Sequence of Bacteriochlorophyll-Synthesizing Bacterium Porphyrobacter neustonensis DSM 9434.</title>
        <authorList>
            <person name="Shi X.-L."/>
            <person name="Wu Y.-H."/>
            <person name="Cheng H."/>
            <person name="Xu L."/>
            <person name="Zhang X.-Q."/>
            <person name="Wang C.-S."/>
            <person name="Xu X.-W."/>
        </authorList>
    </citation>
    <scope>NUCLEOTIDE SEQUENCE [LARGE SCALE GENOMIC DNA]</scope>
    <source>
        <strain evidence="2 3">DSM 9434</strain>
    </source>
</reference>
<protein>
    <recommendedName>
        <fullName evidence="4">Energy transducer TonB</fullName>
    </recommendedName>
</protein>
<feature type="compositionally biased region" description="Low complexity" evidence="1">
    <location>
        <begin position="116"/>
        <end position="151"/>
    </location>
</feature>
<feature type="compositionally biased region" description="Low complexity" evidence="1">
    <location>
        <begin position="176"/>
        <end position="186"/>
    </location>
</feature>
<organism evidence="2 3">
    <name type="scientific">Erythrobacter neustonensis</name>
    <dbReference type="NCBI Taxonomy" id="1112"/>
    <lineage>
        <taxon>Bacteria</taxon>
        <taxon>Pseudomonadati</taxon>
        <taxon>Pseudomonadota</taxon>
        <taxon>Alphaproteobacteria</taxon>
        <taxon>Sphingomonadales</taxon>
        <taxon>Erythrobacteraceae</taxon>
        <taxon>Erythrobacter/Porphyrobacter group</taxon>
        <taxon>Erythrobacter</taxon>
    </lineage>
</organism>
<accession>A0A192D847</accession>
<evidence type="ECO:0008006" key="4">
    <source>
        <dbReference type="Google" id="ProtNLM"/>
    </source>
</evidence>
<dbReference type="EMBL" id="CP016033">
    <property type="protein sequence ID" value="ANK14196.1"/>
    <property type="molecule type" value="Genomic_DNA"/>
</dbReference>
<dbReference type="KEGG" id="pns:A9D12_07875"/>
<dbReference type="STRING" id="1112.A9D12_07875"/>
<evidence type="ECO:0000313" key="3">
    <source>
        <dbReference type="Proteomes" id="UP000078263"/>
    </source>
</evidence>
<gene>
    <name evidence="2" type="ORF">A9D12_07875</name>
</gene>
<dbReference type="AlphaFoldDB" id="A0A192D847"/>
<sequence length="294" mass="30601">MGTLALRNDEKIGLGAALVLHVALVGVLATQTMRSEVDVFPERITVSLATDVGMQSAAPKPVAESRASTAPTLSPDPAPAPDVQPAPAPVPPTPPQQRAPAPRPQPTTAPRPVPRPTTAAPARQQPQPSRTPAARPSAASSPSRQTAPTPARQTAPKSGGGSRIGDDFLEGRGSSATATETRAPATTVGASEIASLRSAVGRQVKIKWQGRVPQGPDAELLVTRVRFRLNPDGTLAGEPELVGATTGVTDLNRAQVARHREEAVRAIKLVGKFTVPFPVPSGQNTFTLVFDRNS</sequence>